<dbReference type="PaxDb" id="65489-OBART01G27160.1"/>
<protein>
    <submittedName>
        <fullName evidence="1">Uncharacterized protein</fullName>
    </submittedName>
</protein>
<dbReference type="EnsemblPlants" id="OBART01G27160.1">
    <property type="protein sequence ID" value="OBART01G27160.1"/>
    <property type="gene ID" value="OBART01G27160"/>
</dbReference>
<reference evidence="1" key="1">
    <citation type="journal article" date="2009" name="Rice">
        <title>De Novo Next Generation Sequencing of Plant Genomes.</title>
        <authorList>
            <person name="Rounsley S."/>
            <person name="Marri P.R."/>
            <person name="Yu Y."/>
            <person name="He R."/>
            <person name="Sisneros N."/>
            <person name="Goicoechea J.L."/>
            <person name="Lee S.J."/>
            <person name="Angelova A."/>
            <person name="Kudrna D."/>
            <person name="Luo M."/>
            <person name="Affourtit J."/>
            <person name="Desany B."/>
            <person name="Knight J."/>
            <person name="Niazi F."/>
            <person name="Egholm M."/>
            <person name="Wing R.A."/>
        </authorList>
    </citation>
    <scope>NUCLEOTIDE SEQUENCE [LARGE SCALE GENOMIC DNA]</scope>
    <source>
        <strain evidence="1">cv. IRGC 105608</strain>
    </source>
</reference>
<dbReference type="Proteomes" id="UP000026960">
    <property type="component" value="Chromosome 1"/>
</dbReference>
<dbReference type="HOGENOM" id="CLU_2501473_0_0_1"/>
<organism evidence="1">
    <name type="scientific">Oryza barthii</name>
    <dbReference type="NCBI Taxonomy" id="65489"/>
    <lineage>
        <taxon>Eukaryota</taxon>
        <taxon>Viridiplantae</taxon>
        <taxon>Streptophyta</taxon>
        <taxon>Embryophyta</taxon>
        <taxon>Tracheophyta</taxon>
        <taxon>Spermatophyta</taxon>
        <taxon>Magnoliopsida</taxon>
        <taxon>Liliopsida</taxon>
        <taxon>Poales</taxon>
        <taxon>Poaceae</taxon>
        <taxon>BOP clade</taxon>
        <taxon>Oryzoideae</taxon>
        <taxon>Oryzeae</taxon>
        <taxon>Oryzinae</taxon>
        <taxon>Oryza</taxon>
    </lineage>
</organism>
<evidence type="ECO:0000313" key="2">
    <source>
        <dbReference type="Proteomes" id="UP000026960"/>
    </source>
</evidence>
<dbReference type="AlphaFoldDB" id="A0A0D3ESQ4"/>
<evidence type="ECO:0000313" key="1">
    <source>
        <dbReference type="EnsemblPlants" id="OBART01G27160.1"/>
    </source>
</evidence>
<proteinExistence type="predicted"/>
<sequence>MPPISSKPCQLSSPIQLLTCYITLQWSSTRRHQEGPSYTALCKYHDYRGGYRAITAVIALPRGGSNPGPNDKVNPAPNRVYITITT</sequence>
<accession>A0A0D3ESQ4</accession>
<name>A0A0D3ESQ4_9ORYZ</name>
<dbReference type="Gramene" id="OBART01G27160.1">
    <property type="protein sequence ID" value="OBART01G27160.1"/>
    <property type="gene ID" value="OBART01G27160"/>
</dbReference>
<reference evidence="1" key="2">
    <citation type="submission" date="2015-03" db="UniProtKB">
        <authorList>
            <consortium name="EnsemblPlants"/>
        </authorList>
    </citation>
    <scope>IDENTIFICATION</scope>
</reference>
<keyword evidence="2" id="KW-1185">Reference proteome</keyword>